<feature type="transmembrane region" description="Helical" evidence="2">
    <location>
        <begin position="20"/>
        <end position="40"/>
    </location>
</feature>
<dbReference type="InterPro" id="IPR002048">
    <property type="entry name" value="EF_hand_dom"/>
</dbReference>
<keyword evidence="2" id="KW-0472">Membrane</keyword>
<keyword evidence="5" id="KW-1185">Reference proteome</keyword>
<dbReference type="PROSITE" id="PS50222">
    <property type="entry name" value="EF_HAND_2"/>
    <property type="match status" value="1"/>
</dbReference>
<gene>
    <name evidence="4" type="ORF">DKP76_15955</name>
</gene>
<accession>A0A316J5P7</accession>
<dbReference type="AlphaFoldDB" id="A0A316J5P7"/>
<evidence type="ECO:0000256" key="2">
    <source>
        <dbReference type="SAM" id="Phobius"/>
    </source>
</evidence>
<comment type="caution">
    <text evidence="4">The sequence shown here is derived from an EMBL/GenBank/DDBJ whole genome shotgun (WGS) entry which is preliminary data.</text>
</comment>
<evidence type="ECO:0000256" key="1">
    <source>
        <dbReference type="SAM" id="MobiDB-lite"/>
    </source>
</evidence>
<dbReference type="Proteomes" id="UP000245865">
    <property type="component" value="Unassembled WGS sequence"/>
</dbReference>
<dbReference type="SUPFAM" id="SSF47473">
    <property type="entry name" value="EF-hand"/>
    <property type="match status" value="1"/>
</dbReference>
<keyword evidence="2" id="KW-1133">Transmembrane helix</keyword>
<feature type="compositionally biased region" description="Acidic residues" evidence="1">
    <location>
        <begin position="110"/>
        <end position="119"/>
    </location>
</feature>
<evidence type="ECO:0000259" key="3">
    <source>
        <dbReference type="PROSITE" id="PS50222"/>
    </source>
</evidence>
<dbReference type="InterPro" id="IPR011992">
    <property type="entry name" value="EF-hand-dom_pair"/>
</dbReference>
<evidence type="ECO:0000313" key="4">
    <source>
        <dbReference type="EMBL" id="PWL16696.1"/>
    </source>
</evidence>
<dbReference type="EMBL" id="QGDB01000007">
    <property type="protein sequence ID" value="PWL16696.1"/>
    <property type="molecule type" value="Genomic_DNA"/>
</dbReference>
<keyword evidence="2" id="KW-0812">Transmembrane</keyword>
<evidence type="ECO:0000313" key="5">
    <source>
        <dbReference type="Proteomes" id="UP000245865"/>
    </source>
</evidence>
<feature type="domain" description="EF-hand" evidence="3">
    <location>
        <begin position="103"/>
        <end position="138"/>
    </location>
</feature>
<proteinExistence type="predicted"/>
<dbReference type="GO" id="GO:0005509">
    <property type="term" value="F:calcium ion binding"/>
    <property type="evidence" value="ECO:0007669"/>
    <property type="project" value="InterPro"/>
</dbReference>
<dbReference type="Pfam" id="PF13202">
    <property type="entry name" value="EF-hand_5"/>
    <property type="match status" value="2"/>
</dbReference>
<protein>
    <recommendedName>
        <fullName evidence="3">EF-hand domain-containing protein</fullName>
    </recommendedName>
</protein>
<feature type="region of interest" description="Disordered" evidence="1">
    <location>
        <begin position="84"/>
        <end position="119"/>
    </location>
</feature>
<feature type="compositionally biased region" description="Basic and acidic residues" evidence="1">
    <location>
        <begin position="91"/>
        <end position="101"/>
    </location>
</feature>
<name>A0A316J5P7_9HYPH</name>
<sequence>MTRVPAPGWLSSNKDPPEAAFATVAVFGIFANYPKVMAVYSLDFGGTALRLAIASLFAIGLAVPAFAQTEPPADFDEAAWQAEWDAGDTDGDGKLSREEAKAGNPNMTDEVFDQIDTDGDGFISPAEDKAALFEARGKTTNE</sequence>
<feature type="transmembrane region" description="Helical" evidence="2">
    <location>
        <begin position="47"/>
        <end position="67"/>
    </location>
</feature>
<reference evidence="4 5" key="1">
    <citation type="submission" date="2018-05" db="EMBL/GenBank/DDBJ databases">
        <title>Comparative genomic sequence analysis between strain HN4 and CCM 8460T (Falsochrobactrum ovis) will provide more evidence to prove that HN4 is a new species of Falsochrobactrum.</title>
        <authorList>
            <person name="Lyu W."/>
            <person name="Sun L."/>
            <person name="Yao L."/>
        </authorList>
    </citation>
    <scope>NUCLEOTIDE SEQUENCE [LARGE SCALE GENOMIC DNA]</scope>
    <source>
        <strain evidence="4 5">HN4</strain>
    </source>
</reference>
<dbReference type="Gene3D" id="1.10.238.10">
    <property type="entry name" value="EF-hand"/>
    <property type="match status" value="1"/>
</dbReference>
<organism evidence="4 5">
    <name type="scientific">Falsochrobactrum shanghaiense</name>
    <dbReference type="NCBI Taxonomy" id="2201899"/>
    <lineage>
        <taxon>Bacteria</taxon>
        <taxon>Pseudomonadati</taxon>
        <taxon>Pseudomonadota</taxon>
        <taxon>Alphaproteobacteria</taxon>
        <taxon>Hyphomicrobiales</taxon>
        <taxon>Brucellaceae</taxon>
        <taxon>Falsochrobactrum</taxon>
    </lineage>
</organism>